<dbReference type="Pfam" id="PF05922">
    <property type="entry name" value="Inhibitor_I9"/>
    <property type="match status" value="1"/>
</dbReference>
<dbReference type="AlphaFoldDB" id="A0A3L7DYI8"/>
<dbReference type="RefSeq" id="WP_117954293.1">
    <property type="nucleotide sequence ID" value="NZ_QRAN01000010.1"/>
</dbReference>
<dbReference type="InterPro" id="IPR045051">
    <property type="entry name" value="SBT"/>
</dbReference>
<comment type="similarity">
    <text evidence="1 6">Belongs to the peptidase S8 family.</text>
</comment>
<evidence type="ECO:0000259" key="8">
    <source>
        <dbReference type="Pfam" id="PF00082"/>
    </source>
</evidence>
<evidence type="ECO:0000256" key="4">
    <source>
        <dbReference type="ARBA" id="ARBA00022825"/>
    </source>
</evidence>
<proteinExistence type="inferred from homology"/>
<keyword evidence="7" id="KW-0732">Signal</keyword>
<dbReference type="Gene3D" id="3.30.70.80">
    <property type="entry name" value="Peptidase S8 propeptide/proteinase inhibitor I9"/>
    <property type="match status" value="1"/>
</dbReference>
<dbReference type="InterPro" id="IPR034197">
    <property type="entry name" value="Peptidases_S8_3"/>
</dbReference>
<evidence type="ECO:0000259" key="9">
    <source>
        <dbReference type="Pfam" id="PF02225"/>
    </source>
</evidence>
<dbReference type="GO" id="GO:0006508">
    <property type="term" value="P:proteolysis"/>
    <property type="evidence" value="ECO:0007669"/>
    <property type="project" value="UniProtKB-KW"/>
</dbReference>
<feature type="active site" description="Charge relay system" evidence="5 6">
    <location>
        <position position="584"/>
    </location>
</feature>
<dbReference type="CDD" id="cd04852">
    <property type="entry name" value="Peptidases_S8_3"/>
    <property type="match status" value="1"/>
</dbReference>
<name>A0A3L7DYI8_9GAMM</name>
<feature type="domain" description="Peptidase S8/S53" evidence="8">
    <location>
        <begin position="175"/>
        <end position="621"/>
    </location>
</feature>
<dbReference type="InterPro" id="IPR036852">
    <property type="entry name" value="Peptidase_S8/S53_dom_sf"/>
</dbReference>
<feature type="active site" description="Charge relay system" evidence="5 6">
    <location>
        <position position="272"/>
    </location>
</feature>
<dbReference type="OrthoDB" id="614750at2"/>
<evidence type="ECO:0000313" key="12">
    <source>
        <dbReference type="EMBL" id="RLQ21725.1"/>
    </source>
</evidence>
<dbReference type="Pfam" id="PF17766">
    <property type="entry name" value="fn3_6"/>
    <property type="match status" value="1"/>
</dbReference>
<gene>
    <name evidence="12" type="ORF">DWB85_10565</name>
</gene>
<evidence type="ECO:0000313" key="13">
    <source>
        <dbReference type="Proteomes" id="UP000265509"/>
    </source>
</evidence>
<dbReference type="InterPro" id="IPR010259">
    <property type="entry name" value="S8pro/Inhibitor_I9"/>
</dbReference>
<evidence type="ECO:0000256" key="7">
    <source>
        <dbReference type="SAM" id="SignalP"/>
    </source>
</evidence>
<organism evidence="12 13">
    <name type="scientific">Seongchinamella sediminis</name>
    <dbReference type="NCBI Taxonomy" id="2283635"/>
    <lineage>
        <taxon>Bacteria</taxon>
        <taxon>Pseudomonadati</taxon>
        <taxon>Pseudomonadota</taxon>
        <taxon>Gammaproteobacteria</taxon>
        <taxon>Cellvibrionales</taxon>
        <taxon>Halieaceae</taxon>
        <taxon>Seongchinamella</taxon>
    </lineage>
</organism>
<dbReference type="InterPro" id="IPR015500">
    <property type="entry name" value="Peptidase_S8_subtilisin-rel"/>
</dbReference>
<dbReference type="CDD" id="cd02120">
    <property type="entry name" value="PA_subtilisin_like"/>
    <property type="match status" value="1"/>
</dbReference>
<feature type="domain" description="Inhibitor I9" evidence="10">
    <location>
        <begin position="48"/>
        <end position="148"/>
    </location>
</feature>
<keyword evidence="2 6" id="KW-0645">Protease</keyword>
<dbReference type="SUPFAM" id="SSF52743">
    <property type="entry name" value="Subtilisin-like"/>
    <property type="match status" value="1"/>
</dbReference>
<sequence length="987" mass="102356">MAKFSGIAVTSLAAVLLSSPSIAVDIGTPDKERLLTSLSQVKESKTGVYIVQMSDNPVAAYDGGIKGLKATRPGKNKKLNPRDKNVADYANYLVDRHDAALRAVGAGQKVHSYKYVYNGFSAKLSRKQANALKKMPGVLAVTPDRLLKPDTITTSHMLELDSGIWNDVGGIDSAGEDIIVGIIDSGIWPESSSFADTVDLSEAPGKSGKNKLAYSPPPANWSGSCRSGQNWSQNTCNNKLIGAQWFVEGFTANGKSHLLKYEFLSARDFDGHGTHTASTAAGNANVPVVINGQHVGEASGMAPRARVAAYKVCWGTGTDGGCFSSDSVKAIDQAVADGVDVLNFSISGSRTTSLDPVEVAFLFAADAGVFVAASAGNSGPGPETVAHNSPWLTTVAAGTHDRGYTASVTTGEDITYEGVSLGSGVSGDLVYAGDAGDILCNPGSLDSAVVTGKVVLCDRGDIARVDKSRAVKEAGGIGMILANQGPNSLNADFHTVPSIHVDHIAGDALRTYAQSSGASADISEGTQYIAEASQVAAFSSRGPALAHGGDLLKPDIMAPGVDIIAAVSPAGSNGQSFDALSGTSMSSPHMAGLGALMKQAHPDWSPAMIKSAFMTTATTDTNEGNPIDGGALDYGAGFVQPNAATNPGLAYDSGWVDWLGFLCGSGELQAAYCPQISIDPSDLNYPSIAIGALAGSQTVQRTVTNVGPAGEYEVSVTAPAGIAVDVFPSELELAQGESASYEVTFTNEGAELQTWLEGDITWSGDAHTVRSPFVLNAVELAAPAEVTGTQTDGELSFPVTFGYDGEYSINVHGLAAADMQEGTVVDDPANDINTALGTGVGISVHFVERAEGAVHQRISLFDDYTDGVDDLDLYVFDADSNFVAGSGSGTSAEQVDIPNPASDGYYVIVHGWQTDGPDAAYTLFSWSVAGDETNMTASDPGDAALGASADISVEWMDLLEDTKYLGKLSHQNGVDEIGQTMVVIETD</sequence>
<dbReference type="EMBL" id="QRAN01000010">
    <property type="protein sequence ID" value="RLQ21725.1"/>
    <property type="molecule type" value="Genomic_DNA"/>
</dbReference>
<dbReference type="PROSITE" id="PS51892">
    <property type="entry name" value="SUBTILASE"/>
    <property type="match status" value="1"/>
</dbReference>
<comment type="caution">
    <text evidence="12">The sequence shown here is derived from an EMBL/GenBank/DDBJ whole genome shotgun (WGS) entry which is preliminary data.</text>
</comment>
<dbReference type="PANTHER" id="PTHR10795">
    <property type="entry name" value="PROPROTEIN CONVERTASE SUBTILISIN/KEXIN"/>
    <property type="match status" value="1"/>
</dbReference>
<evidence type="ECO:0000256" key="2">
    <source>
        <dbReference type="ARBA" id="ARBA00022670"/>
    </source>
</evidence>
<feature type="domain" description="PA" evidence="9">
    <location>
        <begin position="425"/>
        <end position="509"/>
    </location>
</feature>
<evidence type="ECO:0000256" key="5">
    <source>
        <dbReference type="PIRSR" id="PIRSR615500-1"/>
    </source>
</evidence>
<evidence type="ECO:0008006" key="14">
    <source>
        <dbReference type="Google" id="ProtNLM"/>
    </source>
</evidence>
<dbReference type="InterPro" id="IPR023828">
    <property type="entry name" value="Peptidase_S8_Ser-AS"/>
</dbReference>
<dbReference type="PRINTS" id="PR00723">
    <property type="entry name" value="SUBTILISIN"/>
</dbReference>
<keyword evidence="4 6" id="KW-0720">Serine protease</keyword>
<evidence type="ECO:0000259" key="11">
    <source>
        <dbReference type="Pfam" id="PF17766"/>
    </source>
</evidence>
<dbReference type="Gene3D" id="2.60.40.2310">
    <property type="match status" value="1"/>
</dbReference>
<dbReference type="InterPro" id="IPR041469">
    <property type="entry name" value="Subtilisin-like_FN3"/>
</dbReference>
<evidence type="ECO:0000259" key="10">
    <source>
        <dbReference type="Pfam" id="PF05922"/>
    </source>
</evidence>
<keyword evidence="13" id="KW-1185">Reference proteome</keyword>
<protein>
    <recommendedName>
        <fullName evidence="14">Peptidase inhibitor I9</fullName>
    </recommendedName>
</protein>
<reference evidence="12 13" key="1">
    <citation type="submission" date="2018-07" db="EMBL/GenBank/DDBJ databases">
        <title>Halioglobus sp. genome submission.</title>
        <authorList>
            <person name="Ye M.-Q."/>
            <person name="Du Z.-J."/>
        </authorList>
    </citation>
    <scope>NUCLEOTIDE SEQUENCE [LARGE SCALE GENOMIC DNA]</scope>
    <source>
        <strain evidence="12 13">U0301</strain>
    </source>
</reference>
<dbReference type="Gene3D" id="3.50.30.30">
    <property type="match status" value="1"/>
</dbReference>
<dbReference type="Pfam" id="PF00082">
    <property type="entry name" value="Peptidase_S8"/>
    <property type="match status" value="1"/>
</dbReference>
<feature type="active site" description="Charge relay system" evidence="5 6">
    <location>
        <position position="184"/>
    </location>
</feature>
<dbReference type="InterPro" id="IPR000209">
    <property type="entry name" value="Peptidase_S8/S53_dom"/>
</dbReference>
<evidence type="ECO:0000256" key="1">
    <source>
        <dbReference type="ARBA" id="ARBA00011073"/>
    </source>
</evidence>
<dbReference type="Gene3D" id="2.60.120.380">
    <property type="match status" value="1"/>
</dbReference>
<dbReference type="InterPro" id="IPR037045">
    <property type="entry name" value="S8pro/Inhibitor_I9_sf"/>
</dbReference>
<dbReference type="Gene3D" id="3.40.50.200">
    <property type="entry name" value="Peptidase S8/S53 domain"/>
    <property type="match status" value="1"/>
</dbReference>
<accession>A0A3L7DYI8</accession>
<feature type="domain" description="Subtilisin-like protease fibronectin type-III" evidence="11">
    <location>
        <begin position="682"/>
        <end position="774"/>
    </location>
</feature>
<dbReference type="PROSITE" id="PS00138">
    <property type="entry name" value="SUBTILASE_SER"/>
    <property type="match status" value="1"/>
</dbReference>
<dbReference type="Pfam" id="PF02225">
    <property type="entry name" value="PA"/>
    <property type="match status" value="1"/>
</dbReference>
<dbReference type="InterPro" id="IPR046450">
    <property type="entry name" value="PA_dom_sf"/>
</dbReference>
<evidence type="ECO:0000256" key="6">
    <source>
        <dbReference type="PROSITE-ProRule" id="PRU01240"/>
    </source>
</evidence>
<dbReference type="Proteomes" id="UP000265509">
    <property type="component" value="Unassembled WGS sequence"/>
</dbReference>
<feature type="chain" id="PRO_5018005672" description="Peptidase inhibitor I9" evidence="7">
    <location>
        <begin position="24"/>
        <end position="987"/>
    </location>
</feature>
<keyword evidence="3 6" id="KW-0378">Hydrolase</keyword>
<dbReference type="GO" id="GO:0004252">
    <property type="term" value="F:serine-type endopeptidase activity"/>
    <property type="evidence" value="ECO:0007669"/>
    <property type="project" value="UniProtKB-UniRule"/>
</dbReference>
<dbReference type="SUPFAM" id="SSF52025">
    <property type="entry name" value="PA domain"/>
    <property type="match status" value="1"/>
</dbReference>
<evidence type="ECO:0000256" key="3">
    <source>
        <dbReference type="ARBA" id="ARBA00022801"/>
    </source>
</evidence>
<feature type="signal peptide" evidence="7">
    <location>
        <begin position="1"/>
        <end position="23"/>
    </location>
</feature>
<dbReference type="InterPro" id="IPR003137">
    <property type="entry name" value="PA_domain"/>
</dbReference>